<sequence length="60" mass="6611">MANELERFQTDVMESVRQMKAGKAPRVTLQPLSAATEEQRKAGVSQSVFADLSTVVTRSK</sequence>
<evidence type="ECO:0000313" key="2">
    <source>
        <dbReference type="Proteomes" id="UP000218643"/>
    </source>
</evidence>
<dbReference type="EMBL" id="NXHE01000022">
    <property type="protein sequence ID" value="PCM48243.1"/>
    <property type="molecule type" value="Genomic_DNA"/>
</dbReference>
<organism evidence="1 2">
    <name type="scientific">Pseudomonas fluorescens</name>
    <dbReference type="NCBI Taxonomy" id="294"/>
    <lineage>
        <taxon>Bacteria</taxon>
        <taxon>Pseudomonadati</taxon>
        <taxon>Pseudomonadota</taxon>
        <taxon>Gammaproteobacteria</taxon>
        <taxon>Pseudomonadales</taxon>
        <taxon>Pseudomonadaceae</taxon>
        <taxon>Pseudomonas</taxon>
    </lineage>
</organism>
<gene>
    <name evidence="1" type="ORF">CP335_18155</name>
</gene>
<dbReference type="Proteomes" id="UP000218643">
    <property type="component" value="Unassembled WGS sequence"/>
</dbReference>
<protein>
    <submittedName>
        <fullName evidence="1">Uncharacterized protein</fullName>
    </submittedName>
</protein>
<reference evidence="1 2" key="2">
    <citation type="submission" date="2017-10" db="EMBL/GenBank/DDBJ databases">
        <title>Rhizosphere-associated Pseudomonas modulate jasmonic acid/salicylic acid antagonism to induce systemic resistance to herbivores at the cost of susceptibility to pathogens.</title>
        <authorList>
            <person name="Haney C.H."/>
            <person name="Wiesmann C.L."/>
            <person name="Shapiro L.R."/>
            <person name="O'Sullivan L.R."/>
            <person name="Khorasani S."/>
            <person name="Melnyk R.A."/>
            <person name="Xiao L."/>
            <person name="Bush J."/>
            <person name="Carrillo J."/>
            <person name="Pierce N.E."/>
            <person name="Ausubel F.M."/>
        </authorList>
    </citation>
    <scope>NUCLEOTIDE SEQUENCE [LARGE SCALE GENOMIC DNA]</scope>
    <source>
        <strain evidence="1 2">CH229</strain>
    </source>
</reference>
<dbReference type="AlphaFoldDB" id="A0A854X3D3"/>
<proteinExistence type="predicted"/>
<accession>A0A854X3D3</accession>
<reference evidence="1 2" key="1">
    <citation type="submission" date="2017-09" db="EMBL/GenBank/DDBJ databases">
        <authorList>
            <person name="Haney C."/>
            <person name="Melnyk R."/>
        </authorList>
    </citation>
    <scope>NUCLEOTIDE SEQUENCE [LARGE SCALE GENOMIC DNA]</scope>
    <source>
        <strain evidence="1 2">CH229</strain>
    </source>
</reference>
<name>A0A854X3D3_PSEFL</name>
<evidence type="ECO:0000313" key="1">
    <source>
        <dbReference type="EMBL" id="PCM48243.1"/>
    </source>
</evidence>
<comment type="caution">
    <text evidence="1">The sequence shown here is derived from an EMBL/GenBank/DDBJ whole genome shotgun (WGS) entry which is preliminary data.</text>
</comment>